<dbReference type="EMBL" id="JACOOS010000001">
    <property type="protein sequence ID" value="MBC5676304.1"/>
    <property type="molecule type" value="Genomic_DNA"/>
</dbReference>
<evidence type="ECO:0000313" key="2">
    <source>
        <dbReference type="EMBL" id="MBC5676304.1"/>
    </source>
</evidence>
<feature type="transmembrane region" description="Helical" evidence="1">
    <location>
        <begin position="67"/>
        <end position="85"/>
    </location>
</feature>
<sequence length="159" mass="18831">MLIKDFLVVIAVLFILPVSFDETENFRKVVLDRLLYGSLTYCSTRINSMVRKIFGYHHSENEEIEQVLEITYLGVLLLFAGYYLYKRDANWFKVISLIEKQLKSGHLDKGNFILFVISISYLFWSMMIVSNNPDFLRDYLIRTAAYLIFQKLCQMNRRT</sequence>
<evidence type="ECO:0000256" key="1">
    <source>
        <dbReference type="SAM" id="Phobius"/>
    </source>
</evidence>
<keyword evidence="3" id="KW-1185">Reference proteome</keyword>
<evidence type="ECO:0000313" key="3">
    <source>
        <dbReference type="Proteomes" id="UP000635828"/>
    </source>
</evidence>
<protein>
    <submittedName>
        <fullName evidence="2">Uncharacterized protein</fullName>
    </submittedName>
</protein>
<dbReference type="Proteomes" id="UP000635828">
    <property type="component" value="Unassembled WGS sequence"/>
</dbReference>
<accession>A0ABR7FM62</accession>
<name>A0ABR7FM62_9FIRM</name>
<keyword evidence="1" id="KW-1133">Transmembrane helix</keyword>
<gene>
    <name evidence="2" type="ORF">H8S22_01340</name>
</gene>
<organism evidence="2 3">
    <name type="scientific">Anaerostipes hominis</name>
    <name type="common">ex Liu et al. 2021</name>
    <dbReference type="NCBI Taxonomy" id="2763018"/>
    <lineage>
        <taxon>Bacteria</taxon>
        <taxon>Bacillati</taxon>
        <taxon>Bacillota</taxon>
        <taxon>Clostridia</taxon>
        <taxon>Lachnospirales</taxon>
        <taxon>Lachnospiraceae</taxon>
        <taxon>Anaerostipes</taxon>
    </lineage>
</organism>
<keyword evidence="1" id="KW-0812">Transmembrane</keyword>
<reference evidence="2 3" key="1">
    <citation type="submission" date="2020-08" db="EMBL/GenBank/DDBJ databases">
        <title>Genome public.</title>
        <authorList>
            <person name="Liu C."/>
            <person name="Sun Q."/>
        </authorList>
    </citation>
    <scope>NUCLEOTIDE SEQUENCE [LARGE SCALE GENOMIC DNA]</scope>
    <source>
        <strain evidence="2 3">NSJ-7</strain>
    </source>
</reference>
<comment type="caution">
    <text evidence="2">The sequence shown here is derived from an EMBL/GenBank/DDBJ whole genome shotgun (WGS) entry which is preliminary data.</text>
</comment>
<dbReference type="RefSeq" id="WP_024728251.1">
    <property type="nucleotide sequence ID" value="NZ_JACOOS010000001.1"/>
</dbReference>
<proteinExistence type="predicted"/>
<keyword evidence="1" id="KW-0472">Membrane</keyword>
<feature type="transmembrane region" description="Helical" evidence="1">
    <location>
        <begin position="110"/>
        <end position="129"/>
    </location>
</feature>